<dbReference type="AlphaFoldDB" id="A0A6I4VSJ5"/>
<keyword evidence="2" id="KW-1185">Reference proteome</keyword>
<comment type="caution">
    <text evidence="1">The sequence shown here is derived from an EMBL/GenBank/DDBJ whole genome shotgun (WGS) entry which is preliminary data.</text>
</comment>
<evidence type="ECO:0000313" key="2">
    <source>
        <dbReference type="Proteomes" id="UP000430692"/>
    </source>
</evidence>
<name>A0A6I4VSJ5_9BACL</name>
<reference evidence="1 2" key="1">
    <citation type="submission" date="2019-12" db="EMBL/GenBank/DDBJ databases">
        <title>Whole-genome analyses of novel actinobacteria.</title>
        <authorList>
            <person name="Sahin N."/>
            <person name="Saygin H."/>
        </authorList>
    </citation>
    <scope>NUCLEOTIDE SEQUENCE [LARGE SCALE GENOMIC DNA]</scope>
    <source>
        <strain evidence="1 2">KC615</strain>
    </source>
</reference>
<evidence type="ECO:0000313" key="1">
    <source>
        <dbReference type="EMBL" id="MXQ53993.1"/>
    </source>
</evidence>
<gene>
    <name evidence="1" type="ORF">GSM42_09740</name>
</gene>
<organism evidence="1 2">
    <name type="scientific">Shimazuella alba</name>
    <dbReference type="NCBI Taxonomy" id="2690964"/>
    <lineage>
        <taxon>Bacteria</taxon>
        <taxon>Bacillati</taxon>
        <taxon>Bacillota</taxon>
        <taxon>Bacilli</taxon>
        <taxon>Bacillales</taxon>
        <taxon>Thermoactinomycetaceae</taxon>
        <taxon>Shimazuella</taxon>
    </lineage>
</organism>
<dbReference type="EMBL" id="WUUL01000005">
    <property type="protein sequence ID" value="MXQ53993.1"/>
    <property type="molecule type" value="Genomic_DNA"/>
</dbReference>
<sequence length="160" mass="17875">MDERCVIEGDNKADTPVTASEFVGICSTNYGTAIAKKVRVGGSNYGVVGSNNPKNLCEKAELCYGNFGKVLAKVIEYRYFNTTFSVEEDGSVTARSIFGKFLSLSVMESNIQIRFAGCRITRRVEEEGSYWEIVNLAFEGYFNQLYLREDGLLEMIGVKR</sequence>
<accession>A0A6I4VSJ5</accession>
<protein>
    <submittedName>
        <fullName evidence="1">Uncharacterized protein</fullName>
    </submittedName>
</protein>
<dbReference type="Proteomes" id="UP000430692">
    <property type="component" value="Unassembled WGS sequence"/>
</dbReference>
<dbReference type="RefSeq" id="WP_160801344.1">
    <property type="nucleotide sequence ID" value="NZ_WUUL01000005.1"/>
</dbReference>
<proteinExistence type="predicted"/>